<dbReference type="Gene3D" id="1.10.3300.10">
    <property type="entry name" value="Jann2411-like domain"/>
    <property type="match status" value="1"/>
</dbReference>
<proteinExistence type="predicted"/>
<dbReference type="SUPFAM" id="SSF160904">
    <property type="entry name" value="Jann2411-like"/>
    <property type="match status" value="1"/>
</dbReference>
<dbReference type="PANTHER" id="PTHR35525">
    <property type="entry name" value="BLL6575 PROTEIN"/>
    <property type="match status" value="1"/>
</dbReference>
<dbReference type="Pfam" id="PF11706">
    <property type="entry name" value="zf-CGNR"/>
    <property type="match status" value="1"/>
</dbReference>
<dbReference type="Pfam" id="PF07336">
    <property type="entry name" value="ABATE"/>
    <property type="match status" value="1"/>
</dbReference>
<dbReference type="Proteomes" id="UP000243528">
    <property type="component" value="Unassembled WGS sequence"/>
</dbReference>
<keyword evidence="3" id="KW-1185">Reference proteome</keyword>
<dbReference type="InterPro" id="IPR023286">
    <property type="entry name" value="ABATE_dom_sf"/>
</dbReference>
<dbReference type="OrthoDB" id="3531194at2"/>
<dbReference type="InterPro" id="IPR010852">
    <property type="entry name" value="ABATE"/>
</dbReference>
<dbReference type="AlphaFoldDB" id="A0A2P8DIB6"/>
<sequence>MTFSHDVEHSLGVVVDLVNSDPESGGGEQLPDLAALRAFVDNHRISDVNTLTEADLRAVHALRPRLRAVFRADGTAAAAALVNELLRDATMCPRLTDHDGYDWHIHYFAPGSAPADHLLTDGGMALSFVVVAGEHERLQVCSAPDCRRVLVDLSRNRSKRYCDSRTCGNRLHVAAYRERQRAAAV</sequence>
<reference evidence="2 3" key="1">
    <citation type="submission" date="2018-03" db="EMBL/GenBank/DDBJ databases">
        <title>Genomic Encyclopedia of Archaeal and Bacterial Type Strains, Phase II (KMG-II): from individual species to whole genera.</title>
        <authorList>
            <person name="Goeker M."/>
        </authorList>
    </citation>
    <scope>NUCLEOTIDE SEQUENCE [LARGE SCALE GENOMIC DNA]</scope>
    <source>
        <strain evidence="2 3">DSM 45211</strain>
    </source>
</reference>
<gene>
    <name evidence="2" type="ORF">CLV30_12442</name>
</gene>
<evidence type="ECO:0000313" key="3">
    <source>
        <dbReference type="Proteomes" id="UP000243528"/>
    </source>
</evidence>
<name>A0A2P8DIB6_9ACTN</name>
<feature type="domain" description="Zinc finger CGNR" evidence="1">
    <location>
        <begin position="137"/>
        <end position="180"/>
    </location>
</feature>
<accession>A0A2P8DIB6</accession>
<dbReference type="PANTHER" id="PTHR35525:SF3">
    <property type="entry name" value="BLL6575 PROTEIN"/>
    <property type="match status" value="1"/>
</dbReference>
<evidence type="ECO:0000259" key="1">
    <source>
        <dbReference type="Pfam" id="PF11706"/>
    </source>
</evidence>
<protein>
    <submittedName>
        <fullName evidence="2">Putative stress-induced transcription regulator</fullName>
    </submittedName>
</protein>
<dbReference type="InterPro" id="IPR021005">
    <property type="entry name" value="Znf_CGNR"/>
</dbReference>
<comment type="caution">
    <text evidence="2">The sequence shown here is derived from an EMBL/GenBank/DDBJ whole genome shotgun (WGS) entry which is preliminary data.</text>
</comment>
<dbReference type="RefSeq" id="WP_106539526.1">
    <property type="nucleotide sequence ID" value="NZ_PYGE01000024.1"/>
</dbReference>
<organism evidence="2 3">
    <name type="scientific">Haloactinopolyspora alba</name>
    <dbReference type="NCBI Taxonomy" id="648780"/>
    <lineage>
        <taxon>Bacteria</taxon>
        <taxon>Bacillati</taxon>
        <taxon>Actinomycetota</taxon>
        <taxon>Actinomycetes</taxon>
        <taxon>Jiangellales</taxon>
        <taxon>Jiangellaceae</taxon>
        <taxon>Haloactinopolyspora</taxon>
    </lineage>
</organism>
<dbReference type="EMBL" id="PYGE01000024">
    <property type="protein sequence ID" value="PSK96957.1"/>
    <property type="molecule type" value="Genomic_DNA"/>
</dbReference>
<evidence type="ECO:0000313" key="2">
    <source>
        <dbReference type="EMBL" id="PSK96957.1"/>
    </source>
</evidence>